<evidence type="ECO:0000256" key="1">
    <source>
        <dbReference type="SAM" id="SignalP"/>
    </source>
</evidence>
<dbReference type="KEGG" id="samy:DB32_002175"/>
<accession>A0A0F6YHS0</accession>
<dbReference type="Proteomes" id="UP000034883">
    <property type="component" value="Chromosome"/>
</dbReference>
<evidence type="ECO:0000313" key="3">
    <source>
        <dbReference type="Proteomes" id="UP000034883"/>
    </source>
</evidence>
<dbReference type="GO" id="GO:0016301">
    <property type="term" value="F:kinase activity"/>
    <property type="evidence" value="ECO:0007669"/>
    <property type="project" value="UniProtKB-KW"/>
</dbReference>
<organism evidence="2 3">
    <name type="scientific">Sandaracinus amylolyticus</name>
    <dbReference type="NCBI Taxonomy" id="927083"/>
    <lineage>
        <taxon>Bacteria</taxon>
        <taxon>Pseudomonadati</taxon>
        <taxon>Myxococcota</taxon>
        <taxon>Polyangia</taxon>
        <taxon>Polyangiales</taxon>
        <taxon>Sandaracinaceae</taxon>
        <taxon>Sandaracinus</taxon>
    </lineage>
</organism>
<keyword evidence="2" id="KW-0808">Transferase</keyword>
<gene>
    <name evidence="2" type="ORF">DB32_002175</name>
</gene>
<reference evidence="2 3" key="1">
    <citation type="submission" date="2015-03" db="EMBL/GenBank/DDBJ databases">
        <title>Genome assembly of Sandaracinus amylolyticus DSM 53668.</title>
        <authorList>
            <person name="Sharma G."/>
            <person name="Subramanian S."/>
        </authorList>
    </citation>
    <scope>NUCLEOTIDE SEQUENCE [LARGE SCALE GENOMIC DNA]</scope>
    <source>
        <strain evidence="2 3">DSM 53668</strain>
    </source>
</reference>
<keyword evidence="2" id="KW-0418">Kinase</keyword>
<sequence>MRALAAALVVVTFVLVPALALAKGPTLPPNESVWQGRYVCAQGVTGLTLTVRPVGADRVSATFSFYAVPENPDVPSGSYTMTGLLSATSEVVQLVPERWVQQPRGYVMVAMSGTFDVAQGVMRGRVDGPGCTEFQLRRMR</sequence>
<keyword evidence="3" id="KW-1185">Reference proteome</keyword>
<dbReference type="AlphaFoldDB" id="A0A0F6YHS0"/>
<dbReference type="OrthoDB" id="1818119at2"/>
<feature type="chain" id="PRO_5002512293" evidence="1">
    <location>
        <begin position="23"/>
        <end position="140"/>
    </location>
</feature>
<dbReference type="EMBL" id="CP011125">
    <property type="protein sequence ID" value="AKF05026.1"/>
    <property type="molecule type" value="Genomic_DNA"/>
</dbReference>
<dbReference type="RefSeq" id="WP_157068934.1">
    <property type="nucleotide sequence ID" value="NZ_CP011125.1"/>
</dbReference>
<evidence type="ECO:0000313" key="2">
    <source>
        <dbReference type="EMBL" id="AKF05026.1"/>
    </source>
</evidence>
<protein>
    <submittedName>
        <fullName evidence="2">Putative serine/threonine-protein kinase pkwA</fullName>
    </submittedName>
</protein>
<proteinExistence type="predicted"/>
<keyword evidence="1" id="KW-0732">Signal</keyword>
<feature type="signal peptide" evidence="1">
    <location>
        <begin position="1"/>
        <end position="22"/>
    </location>
</feature>
<name>A0A0F6YHS0_9BACT</name>